<dbReference type="AlphaFoldDB" id="A0A160V9A7"/>
<reference evidence="1" key="1">
    <citation type="submission" date="2015-10" db="EMBL/GenBank/DDBJ databases">
        <authorList>
            <person name="Gilbert D.G."/>
        </authorList>
    </citation>
    <scope>NUCLEOTIDE SEQUENCE</scope>
</reference>
<name>A0A160V9A7_9ZZZZ</name>
<dbReference type="EMBL" id="FAXA01000279">
    <property type="protein sequence ID" value="CUV02626.1"/>
    <property type="molecule type" value="Genomic_DNA"/>
</dbReference>
<accession>A0A160V9A7</accession>
<protein>
    <submittedName>
        <fullName evidence="1">Uncharacterized protein</fullName>
    </submittedName>
</protein>
<proteinExistence type="predicted"/>
<sequence length="216" mass="25494">MQSAVRSGTPWQKALVEAMGMWTLPSEEYRNRAYNYLIQGEAFDWLLLAERLCSELDGLIPSEEKEALLFQGRIPEQFEPEEFRDLLGTSKYRGYLNYCYGVVVEEALQLGVEEDVRKRHKARGYSDSEDMVEEAFTHLYGESRTDLLDEFRRTEHLHRGKNLTLDNLKQFSYWLFKRRFEMWDPARVASDTRKGLRRLRQLEQGVLTVPKWEGVE</sequence>
<gene>
    <name evidence="1" type="ORF">MGWOODY_Clf2804</name>
</gene>
<organism evidence="1">
    <name type="scientific">hydrothermal vent metagenome</name>
    <dbReference type="NCBI Taxonomy" id="652676"/>
    <lineage>
        <taxon>unclassified sequences</taxon>
        <taxon>metagenomes</taxon>
        <taxon>ecological metagenomes</taxon>
    </lineage>
</organism>
<evidence type="ECO:0000313" key="1">
    <source>
        <dbReference type="EMBL" id="CUV02626.1"/>
    </source>
</evidence>